<sequence>MNIKLEGNEYKNVRGEKVENDADIEGLVQCNIQQKRVTIRQLAALIGRLNFLGPQIKEASLYLMEIDKANTQALITGSWDWIMIVNRTVISELKWWIRRIRENQPESLINRTMPCMLATDTSPQGQEATLIYNNQIELIQHDCWCEKETEMASYAKEIKAIYYGLLRFEQVFKKMQDQAVFIRSDNTTDIYYNEKGKAKESLIERIKQEFYLV</sequence>
<reference evidence="1 2" key="1">
    <citation type="submission" date="2019-03" db="EMBL/GenBank/DDBJ databases">
        <title>Single cell metagenomics reveals metabolic interactions within the superorganism composed of flagellate Streblomastix strix and complex community of Bacteroidetes bacteria on its surface.</title>
        <authorList>
            <person name="Treitli S.C."/>
            <person name="Kolisko M."/>
            <person name="Husnik F."/>
            <person name="Keeling P."/>
            <person name="Hampl V."/>
        </authorList>
    </citation>
    <scope>NUCLEOTIDE SEQUENCE [LARGE SCALE GENOMIC DNA]</scope>
    <source>
        <strain evidence="1">ST1C</strain>
    </source>
</reference>
<dbReference type="InterPro" id="IPR043502">
    <property type="entry name" value="DNA/RNA_pol_sf"/>
</dbReference>
<dbReference type="AlphaFoldDB" id="A0A5J4QWZ1"/>
<dbReference type="InterPro" id="IPR052055">
    <property type="entry name" value="Hepadnavirus_pol/RT"/>
</dbReference>
<evidence type="ECO:0000313" key="1">
    <source>
        <dbReference type="EMBL" id="KAA6326386.1"/>
    </source>
</evidence>
<dbReference type="PANTHER" id="PTHR33050:SF7">
    <property type="entry name" value="RIBONUCLEASE H"/>
    <property type="match status" value="1"/>
</dbReference>
<name>A0A5J4QWZ1_9EUKA</name>
<feature type="non-terminal residue" evidence="1">
    <location>
        <position position="213"/>
    </location>
</feature>
<protein>
    <recommendedName>
        <fullName evidence="3">Reverse transcriptase RNase H-like domain-containing protein</fullName>
    </recommendedName>
</protein>
<comment type="caution">
    <text evidence="1">The sequence shown here is derived from an EMBL/GenBank/DDBJ whole genome shotgun (WGS) entry which is preliminary data.</text>
</comment>
<gene>
    <name evidence="1" type="ORF">EZS28_053957</name>
</gene>
<organism evidence="1 2">
    <name type="scientific">Streblomastix strix</name>
    <dbReference type="NCBI Taxonomy" id="222440"/>
    <lineage>
        <taxon>Eukaryota</taxon>
        <taxon>Metamonada</taxon>
        <taxon>Preaxostyla</taxon>
        <taxon>Oxymonadida</taxon>
        <taxon>Streblomastigidae</taxon>
        <taxon>Streblomastix</taxon>
    </lineage>
</organism>
<dbReference type="Proteomes" id="UP000324800">
    <property type="component" value="Unassembled WGS sequence"/>
</dbReference>
<evidence type="ECO:0000313" key="2">
    <source>
        <dbReference type="Proteomes" id="UP000324800"/>
    </source>
</evidence>
<accession>A0A5J4QWZ1</accession>
<dbReference type="SUPFAM" id="SSF56672">
    <property type="entry name" value="DNA/RNA polymerases"/>
    <property type="match status" value="1"/>
</dbReference>
<dbReference type="EMBL" id="SNRW01043874">
    <property type="protein sequence ID" value="KAA6326386.1"/>
    <property type="molecule type" value="Genomic_DNA"/>
</dbReference>
<dbReference type="PANTHER" id="PTHR33050">
    <property type="entry name" value="REVERSE TRANSCRIPTASE DOMAIN-CONTAINING PROTEIN"/>
    <property type="match status" value="1"/>
</dbReference>
<evidence type="ECO:0008006" key="3">
    <source>
        <dbReference type="Google" id="ProtNLM"/>
    </source>
</evidence>
<proteinExistence type="predicted"/>